<protein>
    <submittedName>
        <fullName evidence="4">Uncharacterized protein</fullName>
    </submittedName>
</protein>
<sequence>MLHCLFSLSRTVDEMLGAGKKANKRSNHKKKSGLVETPLATPGEKHVLFLPKRGASESFPELHLEIGSIRLIDARKFSLNMAHSNSTQIREFLRIGLPSEKYGRREYTFGTGPTVECLIAKSAENNAPWMLYRSYGRTDELTMLDYKETKLYYLQYMPQTLLTEEKTLSLQYITDWLSIAYIMRNEIERRRKDTETFGRGKRLTVTNMKITPLYPTHRKAIAKEEKKNFKIWPKMIAEAADDVDKSIKHRILFFENVFRFGGVSDMVKEFQEQNKKWVEERLKCSDMNKRIVVGKNCIEDLNRLRPFSSVYHLASELHEVPPSLGHSIFLCRALKDLTLGIGKQEIVRKIKQSKTVPLKVRPTRYEYGPSPVTAYCETDDFSEPFTLDFHPSPPHAPSVNSLSGFSSDSAASTATESPGDWQHNWKMQTMHNDMEHRLMDTSIQNPLEEQQLGELEAAQRIANEVDRRIAMLNNYQGFDDLLGGKNNYVFRLFQNSSSQKLRREVRVAKELKKQLNALAKLAKNTEKEDVLTLQVADYLFNETLRMLPENEKDPYDGLAINNAWKTLIDNDLIKSESRKTLKTLFSSHHSWVNATNISQKYIVPRCDQLPYEGTAPDEYSSVSVPWMLLCAGICVICAVFIAIMITL</sequence>
<comment type="caution">
    <text evidence="4">The sequence shown here is derived from an EMBL/GenBank/DDBJ whole genome shotgun (WGS) entry which is preliminary data.</text>
</comment>
<evidence type="ECO:0000313" key="5">
    <source>
        <dbReference type="Proteomes" id="UP001303046"/>
    </source>
</evidence>
<feature type="region of interest" description="Disordered" evidence="2">
    <location>
        <begin position="392"/>
        <end position="423"/>
    </location>
</feature>
<dbReference type="EMBL" id="JAVFWL010000005">
    <property type="protein sequence ID" value="KAK6753996.1"/>
    <property type="molecule type" value="Genomic_DNA"/>
</dbReference>
<name>A0ABR1DU79_NECAM</name>
<feature type="coiled-coil region" evidence="1">
    <location>
        <begin position="498"/>
        <end position="528"/>
    </location>
</feature>
<keyword evidence="3" id="KW-0472">Membrane</keyword>
<reference evidence="4 5" key="1">
    <citation type="submission" date="2023-08" db="EMBL/GenBank/DDBJ databases">
        <title>A Necator americanus chromosomal reference genome.</title>
        <authorList>
            <person name="Ilik V."/>
            <person name="Petrzelkova K.J."/>
            <person name="Pardy F."/>
            <person name="Fuh T."/>
            <person name="Niatou-Singa F.S."/>
            <person name="Gouil Q."/>
            <person name="Baker L."/>
            <person name="Ritchie M.E."/>
            <person name="Jex A.R."/>
            <person name="Gazzola D."/>
            <person name="Li H."/>
            <person name="Toshio Fujiwara R."/>
            <person name="Zhan B."/>
            <person name="Aroian R.V."/>
            <person name="Pafco B."/>
            <person name="Schwarz E.M."/>
        </authorList>
    </citation>
    <scope>NUCLEOTIDE SEQUENCE [LARGE SCALE GENOMIC DNA]</scope>
    <source>
        <strain evidence="4 5">Aroian</strain>
        <tissue evidence="4">Whole animal</tissue>
    </source>
</reference>
<keyword evidence="1" id="KW-0175">Coiled coil</keyword>
<accession>A0ABR1DU79</accession>
<gene>
    <name evidence="4" type="primary">Necator_chrV.g17948</name>
    <name evidence="4" type="ORF">RB195_013158</name>
</gene>
<keyword evidence="3" id="KW-1133">Transmembrane helix</keyword>
<evidence type="ECO:0000256" key="1">
    <source>
        <dbReference type="SAM" id="Coils"/>
    </source>
</evidence>
<evidence type="ECO:0000313" key="4">
    <source>
        <dbReference type="EMBL" id="KAK6753996.1"/>
    </source>
</evidence>
<keyword evidence="5" id="KW-1185">Reference proteome</keyword>
<dbReference type="Proteomes" id="UP001303046">
    <property type="component" value="Unassembled WGS sequence"/>
</dbReference>
<keyword evidence="3" id="KW-0812">Transmembrane</keyword>
<organism evidence="4 5">
    <name type="scientific">Necator americanus</name>
    <name type="common">Human hookworm</name>
    <dbReference type="NCBI Taxonomy" id="51031"/>
    <lineage>
        <taxon>Eukaryota</taxon>
        <taxon>Metazoa</taxon>
        <taxon>Ecdysozoa</taxon>
        <taxon>Nematoda</taxon>
        <taxon>Chromadorea</taxon>
        <taxon>Rhabditida</taxon>
        <taxon>Rhabditina</taxon>
        <taxon>Rhabditomorpha</taxon>
        <taxon>Strongyloidea</taxon>
        <taxon>Ancylostomatidae</taxon>
        <taxon>Bunostominae</taxon>
        <taxon>Necator</taxon>
    </lineage>
</organism>
<evidence type="ECO:0000256" key="2">
    <source>
        <dbReference type="SAM" id="MobiDB-lite"/>
    </source>
</evidence>
<feature type="transmembrane region" description="Helical" evidence="3">
    <location>
        <begin position="626"/>
        <end position="645"/>
    </location>
</feature>
<evidence type="ECO:0000256" key="3">
    <source>
        <dbReference type="SAM" id="Phobius"/>
    </source>
</evidence>
<feature type="compositionally biased region" description="Low complexity" evidence="2">
    <location>
        <begin position="401"/>
        <end position="417"/>
    </location>
</feature>
<proteinExistence type="predicted"/>